<dbReference type="RefSeq" id="WP_011230101.1">
    <property type="nucleotide sequence ID" value="NZ_MQMG01000042.1"/>
</dbReference>
<dbReference type="Proteomes" id="UP000186030">
    <property type="component" value="Unassembled WGS sequence"/>
</dbReference>
<name>A0A1Q5SSR6_9BACL</name>
<organism evidence="3 4">
    <name type="scientific">Geobacillus proteiniphilus</name>
    <dbReference type="NCBI Taxonomy" id="860353"/>
    <lineage>
        <taxon>Bacteria</taxon>
        <taxon>Bacillati</taxon>
        <taxon>Bacillota</taxon>
        <taxon>Bacilli</taxon>
        <taxon>Bacillales</taxon>
        <taxon>Anoxybacillaceae</taxon>
        <taxon>Geobacillus</taxon>
    </lineage>
</organism>
<feature type="domain" description="HTH cro/C1-type" evidence="2">
    <location>
        <begin position="9"/>
        <end position="67"/>
    </location>
</feature>
<evidence type="ECO:0000313" key="4">
    <source>
        <dbReference type="Proteomes" id="UP000186030"/>
    </source>
</evidence>
<reference evidence="4" key="2">
    <citation type="submission" date="2017-01" db="EMBL/GenBank/DDBJ databases">
        <title>Genome sequencing and annotation of Geobacillus sp. 1017, a Hydrocarbon-Oxidizing Thermophilic Bacterium Isolated from a Heavy Oil Reservoir (China).</title>
        <authorList>
            <person name="Kadnikov V.V."/>
            <person name="Mardanov A.V."/>
            <person name="Poltaraus A.B."/>
            <person name="Sokolova D.S."/>
            <person name="Semenova E.M."/>
            <person name="Ravin N.V."/>
            <person name="Tourova T.P."/>
            <person name="Nazina T.N."/>
        </authorList>
    </citation>
    <scope>NUCLEOTIDE SEQUENCE [LARGE SCALE GENOMIC DNA]</scope>
    <source>
        <strain evidence="4">1017</strain>
    </source>
</reference>
<protein>
    <submittedName>
        <fullName evidence="3">Helix-turn-helix domain protein</fullName>
    </submittedName>
</protein>
<accession>A0A1Q5SSR6</accession>
<evidence type="ECO:0000256" key="1">
    <source>
        <dbReference type="ARBA" id="ARBA00023125"/>
    </source>
</evidence>
<sequence length="115" mass="13250">MLQHIGERIRVLRKQKGISLNAFAERLNVSPAYLSNLETGKTDTIQLSLLEKLQEELSLLPVETTHSSDSEFDIRIQHVMKQLKELEQKHPEVADYLLSTLERGVHLFLNENSTR</sequence>
<keyword evidence="1" id="KW-0238">DNA-binding</keyword>
<dbReference type="SUPFAM" id="SSF47413">
    <property type="entry name" value="lambda repressor-like DNA-binding domains"/>
    <property type="match status" value="1"/>
</dbReference>
<proteinExistence type="predicted"/>
<dbReference type="InterPro" id="IPR010982">
    <property type="entry name" value="Lambda_DNA-bd_dom_sf"/>
</dbReference>
<dbReference type="AlphaFoldDB" id="A0A1Q5SSR6"/>
<gene>
    <name evidence="3" type="ORF">BRO54_2914</name>
</gene>
<dbReference type="Gene3D" id="1.10.260.40">
    <property type="entry name" value="lambda repressor-like DNA-binding domains"/>
    <property type="match status" value="1"/>
</dbReference>
<comment type="caution">
    <text evidence="3">The sequence shown here is derived from an EMBL/GenBank/DDBJ whole genome shotgun (WGS) entry which is preliminary data.</text>
</comment>
<evidence type="ECO:0000313" key="3">
    <source>
        <dbReference type="EMBL" id="OKO91057.1"/>
    </source>
</evidence>
<dbReference type="PANTHER" id="PTHR46797">
    <property type="entry name" value="HTH-TYPE TRANSCRIPTIONAL REGULATOR"/>
    <property type="match status" value="1"/>
</dbReference>
<reference evidence="3 4" key="1">
    <citation type="submission" date="2016-11" db="EMBL/GenBank/DDBJ databases">
        <authorList>
            <person name="Kadnikov V."/>
            <person name="Nazina T."/>
        </authorList>
    </citation>
    <scope>NUCLEOTIDE SEQUENCE [LARGE SCALE GENOMIC DNA]</scope>
    <source>
        <strain evidence="3 4">1017</strain>
    </source>
</reference>
<dbReference type="GO" id="GO:0003677">
    <property type="term" value="F:DNA binding"/>
    <property type="evidence" value="ECO:0007669"/>
    <property type="project" value="UniProtKB-KW"/>
</dbReference>
<dbReference type="SMART" id="SM00530">
    <property type="entry name" value="HTH_XRE"/>
    <property type="match status" value="1"/>
</dbReference>
<dbReference type="CDD" id="cd00093">
    <property type="entry name" value="HTH_XRE"/>
    <property type="match status" value="1"/>
</dbReference>
<dbReference type="InterPro" id="IPR001387">
    <property type="entry name" value="Cro/C1-type_HTH"/>
</dbReference>
<dbReference type="PANTHER" id="PTHR46797:SF1">
    <property type="entry name" value="METHYLPHOSPHONATE SYNTHASE"/>
    <property type="match status" value="1"/>
</dbReference>
<dbReference type="EMBL" id="MQMG01000042">
    <property type="protein sequence ID" value="OKO91057.1"/>
    <property type="molecule type" value="Genomic_DNA"/>
</dbReference>
<dbReference type="GO" id="GO:0005829">
    <property type="term" value="C:cytosol"/>
    <property type="evidence" value="ECO:0007669"/>
    <property type="project" value="TreeGrafter"/>
</dbReference>
<dbReference type="Pfam" id="PF01381">
    <property type="entry name" value="HTH_3"/>
    <property type="match status" value="1"/>
</dbReference>
<dbReference type="InterPro" id="IPR050807">
    <property type="entry name" value="TransReg_Diox_bact_type"/>
</dbReference>
<evidence type="ECO:0000259" key="2">
    <source>
        <dbReference type="PROSITE" id="PS50943"/>
    </source>
</evidence>
<dbReference type="PROSITE" id="PS50943">
    <property type="entry name" value="HTH_CROC1"/>
    <property type="match status" value="1"/>
</dbReference>
<dbReference type="GO" id="GO:0003700">
    <property type="term" value="F:DNA-binding transcription factor activity"/>
    <property type="evidence" value="ECO:0007669"/>
    <property type="project" value="TreeGrafter"/>
</dbReference>